<gene>
    <name evidence="4" type="ORF">MAGMO_2173</name>
</gene>
<feature type="domain" description="CMP/dCMP-type deaminase" evidence="3">
    <location>
        <begin position="9"/>
        <end position="119"/>
    </location>
</feature>
<name>A0A1S7LJN8_MAGMO</name>
<dbReference type="InterPro" id="IPR016192">
    <property type="entry name" value="APOBEC/CMP_deaminase_Zn-bd"/>
</dbReference>
<dbReference type="Pfam" id="PF00383">
    <property type="entry name" value="dCMP_cyt_deam_1"/>
    <property type="match status" value="1"/>
</dbReference>
<dbReference type="InterPro" id="IPR016193">
    <property type="entry name" value="Cytidine_deaminase-like"/>
</dbReference>
<dbReference type="AlphaFoldDB" id="A0A1S7LJN8"/>
<dbReference type="CDD" id="cd01285">
    <property type="entry name" value="nucleoside_deaminase"/>
    <property type="match status" value="1"/>
</dbReference>
<protein>
    <recommendedName>
        <fullName evidence="3">CMP/dCMP-type deaminase domain-containing protein</fullName>
    </recommendedName>
</protein>
<dbReference type="SUPFAM" id="SSF53927">
    <property type="entry name" value="Cytidine deaminase-like"/>
    <property type="match status" value="1"/>
</dbReference>
<keyword evidence="1" id="KW-0479">Metal-binding</keyword>
<dbReference type="PANTHER" id="PTHR11079:SF179">
    <property type="entry name" value="TRNA(ADENINE(34)) DEAMINASE, CHLOROPLASTIC"/>
    <property type="match status" value="1"/>
</dbReference>
<evidence type="ECO:0000259" key="3">
    <source>
        <dbReference type="PROSITE" id="PS51747"/>
    </source>
</evidence>
<proteinExistence type="predicted"/>
<dbReference type="PROSITE" id="PS00903">
    <property type="entry name" value="CYT_DCMP_DEAMINASES_1"/>
    <property type="match status" value="1"/>
</dbReference>
<evidence type="ECO:0000256" key="2">
    <source>
        <dbReference type="ARBA" id="ARBA00022833"/>
    </source>
</evidence>
<dbReference type="Gene3D" id="3.40.140.10">
    <property type="entry name" value="Cytidine Deaminase, domain 2"/>
    <property type="match status" value="1"/>
</dbReference>
<sequence>MPPLAPFLSQQQGYHLLSAVAGAESGARQEIPIGALLHQESGYVVASAGNAPKQGHDPVGHAEIRALSRAAKRVRNERLGALSMVITLAPCPLCQAALRMARVARVSYLLESPLASNPPWPDFSLEKQQDHDLETSLSQKLKFFFEIRRGLVSNVGLRNMER</sequence>
<evidence type="ECO:0000313" key="4">
    <source>
        <dbReference type="EMBL" id="CRH06339.1"/>
    </source>
</evidence>
<organism evidence="4">
    <name type="scientific">Magnetococcus massalia (strain MO-1)</name>
    <dbReference type="NCBI Taxonomy" id="451514"/>
    <lineage>
        <taxon>Bacteria</taxon>
        <taxon>Pseudomonadati</taxon>
        <taxon>Pseudomonadota</taxon>
        <taxon>Magnetococcia</taxon>
        <taxon>Magnetococcales</taxon>
        <taxon>Magnetococcaceae</taxon>
        <taxon>Magnetococcus</taxon>
    </lineage>
</organism>
<dbReference type="PANTHER" id="PTHR11079">
    <property type="entry name" value="CYTOSINE DEAMINASE FAMILY MEMBER"/>
    <property type="match status" value="1"/>
</dbReference>
<accession>A0A1S7LJN8</accession>
<dbReference type="EMBL" id="LO017727">
    <property type="protein sequence ID" value="CRH06339.1"/>
    <property type="molecule type" value="Genomic_DNA"/>
</dbReference>
<dbReference type="GO" id="GO:0008270">
    <property type="term" value="F:zinc ion binding"/>
    <property type="evidence" value="ECO:0007669"/>
    <property type="project" value="InterPro"/>
</dbReference>
<keyword evidence="2" id="KW-0862">Zinc</keyword>
<reference evidence="4" key="1">
    <citation type="submission" date="2015-04" db="EMBL/GenBank/DDBJ databases">
        <authorList>
            <person name="Syromyatnikov M.Y."/>
            <person name="Popov V.N."/>
        </authorList>
    </citation>
    <scope>NUCLEOTIDE SEQUENCE</scope>
    <source>
        <strain evidence="4">MO-1</strain>
    </source>
</reference>
<evidence type="ECO:0000256" key="1">
    <source>
        <dbReference type="ARBA" id="ARBA00022723"/>
    </source>
</evidence>
<dbReference type="GO" id="GO:0016787">
    <property type="term" value="F:hydrolase activity"/>
    <property type="evidence" value="ECO:0007669"/>
    <property type="project" value="InterPro"/>
</dbReference>
<dbReference type="PROSITE" id="PS51747">
    <property type="entry name" value="CYT_DCMP_DEAMINASES_2"/>
    <property type="match status" value="1"/>
</dbReference>
<dbReference type="InterPro" id="IPR002125">
    <property type="entry name" value="CMP_dCMP_dom"/>
</dbReference>